<dbReference type="GeneID" id="98290426"/>
<name>A0ABY8CDX0_9ARCH</name>
<dbReference type="SMART" id="SM01380">
    <property type="entry name" value="Ribosomal_L31e"/>
    <property type="match status" value="1"/>
</dbReference>
<evidence type="ECO:0000256" key="2">
    <source>
        <dbReference type="ARBA" id="ARBA00022980"/>
    </source>
</evidence>
<sequence length="73" mass="8411">MNISQAYAYPRNKRASKALAVLRRKLETKEGEIKVSNELNNVIWKRGVQKPPKRIDVVVEENDDGEKVAYPEE</sequence>
<evidence type="ECO:0000256" key="5">
    <source>
        <dbReference type="ARBA" id="ARBA00035378"/>
    </source>
</evidence>
<dbReference type="EMBL" id="CP104395">
    <property type="protein sequence ID" value="WEL19413.1"/>
    <property type="molecule type" value="Genomic_DNA"/>
</dbReference>
<keyword evidence="2 6" id="KW-0689">Ribosomal protein</keyword>
<dbReference type="InterPro" id="IPR023621">
    <property type="entry name" value="Ribosomal_eL31_dom_sf"/>
</dbReference>
<evidence type="ECO:0000313" key="6">
    <source>
        <dbReference type="EMBL" id="WEL19413.1"/>
    </source>
</evidence>
<accession>A0ABY8CDX0</accession>
<evidence type="ECO:0000256" key="3">
    <source>
        <dbReference type="ARBA" id="ARBA00023274"/>
    </source>
</evidence>
<keyword evidence="7" id="KW-1185">Reference proteome</keyword>
<evidence type="ECO:0000256" key="4">
    <source>
        <dbReference type="ARBA" id="ARBA00035230"/>
    </source>
</evidence>
<reference evidence="6 7" key="1">
    <citation type="submission" date="2022-09" db="EMBL/GenBank/DDBJ databases">
        <title>Xylan utilization by haloarchaea-nanohaloarchaea associations.</title>
        <authorList>
            <person name="Yakimov M."/>
        </authorList>
    </citation>
    <scope>NUCLEOTIDE SEQUENCE [LARGE SCALE GENOMIC DNA]</scope>
    <source>
        <strain evidence="6 7">SVXNc</strain>
    </source>
</reference>
<dbReference type="RefSeq" id="WP_414836997.1">
    <property type="nucleotide sequence ID" value="NZ_CP180231.1"/>
</dbReference>
<keyword evidence="3" id="KW-0687">Ribonucleoprotein</keyword>
<evidence type="ECO:0000313" key="7">
    <source>
        <dbReference type="Proteomes" id="UP001218034"/>
    </source>
</evidence>
<dbReference type="InterPro" id="IPR000054">
    <property type="entry name" value="Ribosomal_eL31"/>
</dbReference>
<gene>
    <name evidence="6" type="primary">rpl31a</name>
    <name evidence="6" type="ORF">SVXNc_0389</name>
</gene>
<organism evidence="6 7">
    <name type="scientific">Candidatus Nanohalococcus occultus</name>
    <dbReference type="NCBI Taxonomy" id="2978047"/>
    <lineage>
        <taxon>Archaea</taxon>
        <taxon>Candidatus Nanohalarchaeota</taxon>
        <taxon>Candidatus Nanohalarchaeota incertae sedis</taxon>
        <taxon>Candidatus Nanohalococcus</taxon>
    </lineage>
</organism>
<evidence type="ECO:0000256" key="1">
    <source>
        <dbReference type="ARBA" id="ARBA00010808"/>
    </source>
</evidence>
<dbReference type="Pfam" id="PF01198">
    <property type="entry name" value="Ribosomal_L31e"/>
    <property type="match status" value="1"/>
</dbReference>
<comment type="similarity">
    <text evidence="1">Belongs to the eukaryotic ribosomal protein eL31 family.</text>
</comment>
<protein>
    <recommendedName>
        <fullName evidence="4">Large ribosomal subunit protein eL31</fullName>
    </recommendedName>
    <alternativeName>
        <fullName evidence="5">50S ribosomal protein L31e</fullName>
    </alternativeName>
</protein>
<proteinExistence type="inferred from homology"/>
<dbReference type="Gene3D" id="3.10.440.10">
    <property type="match status" value="1"/>
</dbReference>
<dbReference type="SUPFAM" id="SSF54575">
    <property type="entry name" value="Ribosomal protein L31e"/>
    <property type="match status" value="1"/>
</dbReference>
<dbReference type="Proteomes" id="UP001218034">
    <property type="component" value="Chromosome"/>
</dbReference>
<dbReference type="GO" id="GO:0005840">
    <property type="term" value="C:ribosome"/>
    <property type="evidence" value="ECO:0007669"/>
    <property type="project" value="UniProtKB-KW"/>
</dbReference>